<name>A0A2A6BCH8_PRIPA</name>
<evidence type="ECO:0000256" key="1">
    <source>
        <dbReference type="SAM" id="MobiDB-lite"/>
    </source>
</evidence>
<accession>A0A2A6BCH8</accession>
<keyword evidence="3" id="KW-1185">Reference proteome</keyword>
<dbReference type="AlphaFoldDB" id="A0A2A6BCH8"/>
<reference evidence="3" key="1">
    <citation type="journal article" date="2008" name="Nat. Genet.">
        <title>The Pristionchus pacificus genome provides a unique perspective on nematode lifestyle and parasitism.</title>
        <authorList>
            <person name="Dieterich C."/>
            <person name="Clifton S.W."/>
            <person name="Schuster L.N."/>
            <person name="Chinwalla A."/>
            <person name="Delehaunty K."/>
            <person name="Dinkelacker I."/>
            <person name="Fulton L."/>
            <person name="Fulton R."/>
            <person name="Godfrey J."/>
            <person name="Minx P."/>
            <person name="Mitreva M."/>
            <person name="Roeseler W."/>
            <person name="Tian H."/>
            <person name="Witte H."/>
            <person name="Yang S.P."/>
            <person name="Wilson R.K."/>
            <person name="Sommer R.J."/>
        </authorList>
    </citation>
    <scope>NUCLEOTIDE SEQUENCE [LARGE SCALE GENOMIC DNA]</scope>
    <source>
        <strain evidence="3">PS312</strain>
    </source>
</reference>
<feature type="region of interest" description="Disordered" evidence="1">
    <location>
        <begin position="39"/>
        <end position="64"/>
    </location>
</feature>
<evidence type="ECO:0000313" key="2">
    <source>
        <dbReference type="EnsemblMetazoa" id="PPA16001.1"/>
    </source>
</evidence>
<proteinExistence type="predicted"/>
<feature type="compositionally biased region" description="Polar residues" evidence="1">
    <location>
        <begin position="52"/>
        <end position="64"/>
    </location>
</feature>
<gene>
    <name evidence="2" type="primary">WBGene00105555</name>
</gene>
<reference evidence="2" key="2">
    <citation type="submission" date="2022-06" db="UniProtKB">
        <authorList>
            <consortium name="EnsemblMetazoa"/>
        </authorList>
    </citation>
    <scope>IDENTIFICATION</scope>
    <source>
        <strain evidence="2">PS312</strain>
    </source>
</reference>
<sequence>MASLFCDSDNESSEIFLGQTRQENRSQSTMVADVMARNNENQNGEQIYPAPSHSSHSMLSKTID</sequence>
<dbReference type="Proteomes" id="UP000005239">
    <property type="component" value="Unassembled WGS sequence"/>
</dbReference>
<accession>A0A8R1UD72</accession>
<evidence type="ECO:0000313" key="3">
    <source>
        <dbReference type="Proteomes" id="UP000005239"/>
    </source>
</evidence>
<organism evidence="2 3">
    <name type="scientific">Pristionchus pacificus</name>
    <name type="common">Parasitic nematode worm</name>
    <dbReference type="NCBI Taxonomy" id="54126"/>
    <lineage>
        <taxon>Eukaryota</taxon>
        <taxon>Metazoa</taxon>
        <taxon>Ecdysozoa</taxon>
        <taxon>Nematoda</taxon>
        <taxon>Chromadorea</taxon>
        <taxon>Rhabditida</taxon>
        <taxon>Rhabditina</taxon>
        <taxon>Diplogasteromorpha</taxon>
        <taxon>Diplogasteroidea</taxon>
        <taxon>Neodiplogasteridae</taxon>
        <taxon>Pristionchus</taxon>
    </lineage>
</organism>
<protein>
    <submittedName>
        <fullName evidence="2">Uncharacterized protein</fullName>
    </submittedName>
</protein>
<dbReference type="EnsemblMetazoa" id="PPA16001.1">
    <property type="protein sequence ID" value="PPA16001.1"/>
    <property type="gene ID" value="WBGene00105555"/>
</dbReference>